<keyword evidence="6" id="KW-0498">Mitosis</keyword>
<evidence type="ECO:0000256" key="3">
    <source>
        <dbReference type="ARBA" id="ARBA00022490"/>
    </source>
</evidence>
<evidence type="ECO:0000256" key="6">
    <source>
        <dbReference type="ARBA" id="ARBA00022776"/>
    </source>
</evidence>
<dbReference type="Ensembl" id="ENSSPUT00000022891.1">
    <property type="protein sequence ID" value="ENSSPUP00000021475.1"/>
    <property type="gene ID" value="ENSSPUG00000016500.1"/>
</dbReference>
<evidence type="ECO:0000256" key="4">
    <source>
        <dbReference type="ARBA" id="ARBA00022618"/>
    </source>
</evidence>
<evidence type="ECO:0000313" key="14">
    <source>
        <dbReference type="Proteomes" id="UP000694392"/>
    </source>
</evidence>
<keyword evidence="5" id="KW-0227">DNA damage</keyword>
<dbReference type="PANTHER" id="PTHR18875">
    <property type="entry name" value="SARCOMA ANTIGEN NY-SAR-24/CYTOSKELETAL PROTEIN SOJO"/>
    <property type="match status" value="1"/>
</dbReference>
<evidence type="ECO:0000256" key="7">
    <source>
        <dbReference type="ARBA" id="ARBA00023054"/>
    </source>
</evidence>
<dbReference type="InterPro" id="IPR057656">
    <property type="entry name" value="CEP63/Deup1_CC"/>
</dbReference>
<proteinExistence type="inferred from homology"/>
<dbReference type="GO" id="GO:1900045">
    <property type="term" value="P:negative regulation of protein K63-linked ubiquitination"/>
    <property type="evidence" value="ECO:0007669"/>
    <property type="project" value="Ensembl"/>
</dbReference>
<dbReference type="GO" id="GO:0060090">
    <property type="term" value="F:molecular adaptor activity"/>
    <property type="evidence" value="ECO:0007669"/>
    <property type="project" value="Ensembl"/>
</dbReference>
<gene>
    <name evidence="13" type="primary">CEP63</name>
</gene>
<evidence type="ECO:0000256" key="5">
    <source>
        <dbReference type="ARBA" id="ARBA00022763"/>
    </source>
</evidence>
<protein>
    <submittedName>
        <fullName evidence="13">Centrosomal protein 63</fullName>
    </submittedName>
</protein>
<comment type="similarity">
    <text evidence="2">Belongs to the CEP63 family.</text>
</comment>
<dbReference type="GO" id="GO:0006974">
    <property type="term" value="P:DNA damage response"/>
    <property type="evidence" value="ECO:0007669"/>
    <property type="project" value="UniProtKB-KW"/>
</dbReference>
<keyword evidence="3" id="KW-0963">Cytoplasm</keyword>
<dbReference type="GO" id="GO:0005813">
    <property type="term" value="C:centrosome"/>
    <property type="evidence" value="ECO:0007669"/>
    <property type="project" value="Ensembl"/>
</dbReference>
<reference evidence="13" key="2">
    <citation type="submission" date="2025-09" db="UniProtKB">
        <authorList>
            <consortium name="Ensembl"/>
        </authorList>
    </citation>
    <scope>IDENTIFICATION</scope>
</reference>
<dbReference type="GO" id="GO:0050821">
    <property type="term" value="P:protein stabilization"/>
    <property type="evidence" value="ECO:0007669"/>
    <property type="project" value="Ensembl"/>
</dbReference>
<evidence type="ECO:0000256" key="1">
    <source>
        <dbReference type="ARBA" id="ARBA00004114"/>
    </source>
</evidence>
<dbReference type="GO" id="GO:0005829">
    <property type="term" value="C:cytosol"/>
    <property type="evidence" value="ECO:0007669"/>
    <property type="project" value="Ensembl"/>
</dbReference>
<dbReference type="GO" id="GO:0010498">
    <property type="term" value="P:proteasomal protein catabolic process"/>
    <property type="evidence" value="ECO:0007669"/>
    <property type="project" value="Ensembl"/>
</dbReference>
<feature type="domain" description="CEP63/Deup1 N-terminal" evidence="11">
    <location>
        <begin position="19"/>
        <end position="280"/>
    </location>
</feature>
<evidence type="ECO:0000313" key="13">
    <source>
        <dbReference type="Ensembl" id="ENSSPUP00000021475.1"/>
    </source>
</evidence>
<dbReference type="Pfam" id="PF17045">
    <property type="entry name" value="CEP63"/>
    <property type="match status" value="1"/>
</dbReference>
<dbReference type="GO" id="GO:0005814">
    <property type="term" value="C:centriole"/>
    <property type="evidence" value="ECO:0007669"/>
    <property type="project" value="UniProtKB-SubCell"/>
</dbReference>
<feature type="coiled-coil region" evidence="10">
    <location>
        <begin position="334"/>
        <end position="504"/>
    </location>
</feature>
<dbReference type="GO" id="GO:0045824">
    <property type="term" value="P:negative regulation of innate immune response"/>
    <property type="evidence" value="ECO:0007669"/>
    <property type="project" value="Ensembl"/>
</dbReference>
<dbReference type="GO" id="GO:0036064">
    <property type="term" value="C:ciliary basal body"/>
    <property type="evidence" value="ECO:0007669"/>
    <property type="project" value="Ensembl"/>
</dbReference>
<dbReference type="GeneTree" id="ENSGT00940000153190"/>
<sequence>ACNLIDGMQMCGFKLVCFLTSCEAELQELMKQIDIMVAHKKSEWETQAQTLESCLDIREQELSSVRSLLDERHKEVQMLHQKLEDMEKAKQGMAVEYEQQLKRFQEELSRLKRSYEKLQKKHLKEAREVARCSGEDQSEVSRLAKKIEEFRQKSLDWEKQRLLYQQQVVSLEAQRKALAEQFELIQTQLTNRNQMMDSVELASQSEIQHLTRKLERATDTICASELEVERLNMRANDLTGVNQKILEEQKRVQEELRYCKKILEVKEEKMELRATLQSQEDFISSLKIQEEQVQKELTNLNEALHTKELIISLGSANARCIQLSEELTEKCQELKLMEDLLFQVRSELKKLKGQLSQAEQTHNSELEGMRKEIAQLTQELHQRDIAIASASGSTLDLEQRLRIEIEKAERKATENRAKDIPLTDLQESYIKTLHKLESEKQQLQKDLAETQDKLELSSRLFQDKYESALKQMQTQVIEIKNTECRKLQELHHKHKEEIRLLQTRLDKTVWHYEGAMQTLKAQHLSARMAPASSAACELTPQISRNNSMESLSSDSLLGADPLLSGFPTRFHFSGQKYYWIPLFSFQCPLPTSPIGSLAARFLEEEELRSQQILEQLDAHIEVLKMESERTVKQFTCQK</sequence>
<dbReference type="GO" id="GO:0007099">
    <property type="term" value="P:centriole replication"/>
    <property type="evidence" value="ECO:0007669"/>
    <property type="project" value="Ensembl"/>
</dbReference>
<evidence type="ECO:0000259" key="12">
    <source>
        <dbReference type="Pfam" id="PF25771"/>
    </source>
</evidence>
<comment type="subcellular location">
    <subcellularLocation>
        <location evidence="1">Cytoplasm</location>
        <location evidence="1">Cytoskeleton</location>
        <location evidence="1">Microtubule organizing center</location>
        <location evidence="1">Centrosome</location>
        <location evidence="1">Centriole</location>
    </subcellularLocation>
</comment>
<dbReference type="InterPro" id="IPR031470">
    <property type="entry name" value="CEP63/Deup1_N"/>
</dbReference>
<dbReference type="OMA" id="HYKAGLH"/>
<dbReference type="Pfam" id="PF25771">
    <property type="entry name" value="CC_CEP152-bind"/>
    <property type="match status" value="1"/>
</dbReference>
<name>A0A8D0HGP3_SPHPU</name>
<reference evidence="13" key="1">
    <citation type="submission" date="2025-08" db="UniProtKB">
        <authorList>
            <consortium name="Ensembl"/>
        </authorList>
    </citation>
    <scope>IDENTIFICATION</scope>
</reference>
<dbReference type="Proteomes" id="UP000694392">
    <property type="component" value="Unplaced"/>
</dbReference>
<dbReference type="GO" id="GO:0005654">
    <property type="term" value="C:nucleoplasm"/>
    <property type="evidence" value="ECO:0007669"/>
    <property type="project" value="Ensembl"/>
</dbReference>
<feature type="domain" description="CEP63/Deup1 CEP152 binding coiled coil" evidence="12">
    <location>
        <begin position="599"/>
        <end position="634"/>
    </location>
</feature>
<feature type="coiled-coil region" evidence="10">
    <location>
        <begin position="69"/>
        <end position="188"/>
    </location>
</feature>
<keyword evidence="9" id="KW-0131">Cell cycle</keyword>
<accession>A0A8D0HGP3</accession>
<dbReference type="GO" id="GO:0098535">
    <property type="term" value="P:de novo centriole assembly involved in multi-ciliated epithelial cell differentiation"/>
    <property type="evidence" value="ECO:0007669"/>
    <property type="project" value="TreeGrafter"/>
</dbReference>
<keyword evidence="4" id="KW-0132">Cell division</keyword>
<keyword evidence="14" id="KW-1185">Reference proteome</keyword>
<evidence type="ECO:0000256" key="2">
    <source>
        <dbReference type="ARBA" id="ARBA00007181"/>
    </source>
</evidence>
<dbReference type="PANTHER" id="PTHR18875:SF7">
    <property type="entry name" value="CENTROSOMAL PROTEIN OF 63 KDA"/>
    <property type="match status" value="1"/>
</dbReference>
<organism evidence="13 14">
    <name type="scientific">Sphenodon punctatus</name>
    <name type="common">Tuatara</name>
    <name type="synonym">Hatteria punctata</name>
    <dbReference type="NCBI Taxonomy" id="8508"/>
    <lineage>
        <taxon>Eukaryota</taxon>
        <taxon>Metazoa</taxon>
        <taxon>Chordata</taxon>
        <taxon>Craniata</taxon>
        <taxon>Vertebrata</taxon>
        <taxon>Euteleostomi</taxon>
        <taxon>Lepidosauria</taxon>
        <taxon>Sphenodontia</taxon>
        <taxon>Sphenodontidae</taxon>
        <taxon>Sphenodon</taxon>
    </lineage>
</organism>
<dbReference type="GO" id="GO:0045087">
    <property type="term" value="P:innate immune response"/>
    <property type="evidence" value="ECO:0007669"/>
    <property type="project" value="Ensembl"/>
</dbReference>
<evidence type="ECO:0000256" key="10">
    <source>
        <dbReference type="SAM" id="Coils"/>
    </source>
</evidence>
<dbReference type="AlphaFoldDB" id="A0A8D0HGP3"/>
<evidence type="ECO:0000259" key="11">
    <source>
        <dbReference type="Pfam" id="PF17045"/>
    </source>
</evidence>
<evidence type="ECO:0000256" key="8">
    <source>
        <dbReference type="ARBA" id="ARBA00023212"/>
    </source>
</evidence>
<keyword evidence="8" id="KW-0206">Cytoskeleton</keyword>
<evidence type="ECO:0000256" key="9">
    <source>
        <dbReference type="ARBA" id="ARBA00023306"/>
    </source>
</evidence>
<keyword evidence="7 10" id="KW-0175">Coiled coil</keyword>
<dbReference type="GO" id="GO:0051301">
    <property type="term" value="P:cell division"/>
    <property type="evidence" value="ECO:0007669"/>
    <property type="project" value="UniProtKB-KW"/>
</dbReference>